<dbReference type="Proteomes" id="UP000475385">
    <property type="component" value="Unassembled WGS sequence"/>
</dbReference>
<dbReference type="AlphaFoldDB" id="A0A6M1LQZ9"/>
<organism evidence="1 2">
    <name type="scientific">Falsiroseomonas algicola</name>
    <dbReference type="NCBI Taxonomy" id="2716930"/>
    <lineage>
        <taxon>Bacteria</taxon>
        <taxon>Pseudomonadati</taxon>
        <taxon>Pseudomonadota</taxon>
        <taxon>Alphaproteobacteria</taxon>
        <taxon>Acetobacterales</taxon>
        <taxon>Roseomonadaceae</taxon>
        <taxon>Falsiroseomonas</taxon>
    </lineage>
</organism>
<name>A0A6M1LQZ9_9PROT</name>
<sequence length="67" mass="6709">MAKQEAMGVGGALCEPVAVGMGAEGFSIDLVTQAGERLMLRMDEISAGQLAALVSACLAKRGTALAA</sequence>
<accession>A0A6M1LQZ9</accession>
<evidence type="ECO:0000313" key="1">
    <source>
        <dbReference type="EMBL" id="NGM22399.1"/>
    </source>
</evidence>
<dbReference type="EMBL" id="JAAIKB010000009">
    <property type="protein sequence ID" value="NGM22399.1"/>
    <property type="molecule type" value="Genomic_DNA"/>
</dbReference>
<dbReference type="RefSeq" id="WP_164696303.1">
    <property type="nucleotide sequence ID" value="NZ_JAAIKB010000009.1"/>
</dbReference>
<evidence type="ECO:0000313" key="2">
    <source>
        <dbReference type="Proteomes" id="UP000475385"/>
    </source>
</evidence>
<gene>
    <name evidence="1" type="ORF">G3576_20450</name>
</gene>
<protein>
    <submittedName>
        <fullName evidence="1">Uncharacterized protein</fullName>
    </submittedName>
</protein>
<keyword evidence="2" id="KW-1185">Reference proteome</keyword>
<reference evidence="1 2" key="1">
    <citation type="submission" date="2020-03" db="EMBL/GenBank/DDBJ databases">
        <title>Roseomonas stagni sp. nov., isolated from pond water in Japan.</title>
        <authorList>
            <person name="Furuhata K."/>
            <person name="Miyamoto H."/>
            <person name="Goto K."/>
        </authorList>
    </citation>
    <scope>NUCLEOTIDE SEQUENCE [LARGE SCALE GENOMIC DNA]</scope>
    <source>
        <strain evidence="1 2">PeD5</strain>
    </source>
</reference>
<comment type="caution">
    <text evidence="1">The sequence shown here is derived from an EMBL/GenBank/DDBJ whole genome shotgun (WGS) entry which is preliminary data.</text>
</comment>
<proteinExistence type="predicted"/>